<dbReference type="STRING" id="393003.SAMN05660461_1127"/>
<keyword evidence="2 4" id="KW-0238">DNA-binding</keyword>
<dbReference type="Gene3D" id="1.10.10.10">
    <property type="entry name" value="Winged helix-like DNA-binding domain superfamily/Winged helix DNA-binding domain"/>
    <property type="match status" value="1"/>
</dbReference>
<keyword evidence="5" id="KW-1185">Reference proteome</keyword>
<dbReference type="InterPro" id="IPR052362">
    <property type="entry name" value="HTH-GbsR_regulator"/>
</dbReference>
<reference evidence="5" key="1">
    <citation type="submission" date="2017-02" db="EMBL/GenBank/DDBJ databases">
        <authorList>
            <person name="Varghese N."/>
            <person name="Submissions S."/>
        </authorList>
    </citation>
    <scope>NUCLEOTIDE SEQUENCE [LARGE SCALE GENOMIC DNA]</scope>
    <source>
        <strain evidence="5">DSM 18108</strain>
    </source>
</reference>
<evidence type="ECO:0000313" key="4">
    <source>
        <dbReference type="EMBL" id="SKC98208.1"/>
    </source>
</evidence>
<keyword evidence="1" id="KW-0805">Transcription regulation</keyword>
<dbReference type="PANTHER" id="PTHR38465:SF1">
    <property type="entry name" value="HTH-TYPE TRANSCRIPTIONAL REGULATOR MJ1563-RELATED"/>
    <property type="match status" value="1"/>
</dbReference>
<protein>
    <submittedName>
        <fullName evidence="4">DNA-binding transcriptional regulator GbsR, MarR family</fullName>
    </submittedName>
</protein>
<dbReference type="GO" id="GO:0003677">
    <property type="term" value="F:DNA binding"/>
    <property type="evidence" value="ECO:0007669"/>
    <property type="project" value="UniProtKB-KW"/>
</dbReference>
<dbReference type="GO" id="GO:0003700">
    <property type="term" value="F:DNA-binding transcription factor activity"/>
    <property type="evidence" value="ECO:0007669"/>
    <property type="project" value="InterPro"/>
</dbReference>
<proteinExistence type="predicted"/>
<dbReference type="AlphaFoldDB" id="A0A1T5NDJ7"/>
<evidence type="ECO:0000313" key="5">
    <source>
        <dbReference type="Proteomes" id="UP000190166"/>
    </source>
</evidence>
<dbReference type="CDD" id="cd00090">
    <property type="entry name" value="HTH_ARSR"/>
    <property type="match status" value="1"/>
</dbReference>
<dbReference type="InterPro" id="IPR036390">
    <property type="entry name" value="WH_DNA-bd_sf"/>
</dbReference>
<gene>
    <name evidence="4" type="ORF">SAMN05660461_1127</name>
</gene>
<dbReference type="PANTHER" id="PTHR38465">
    <property type="entry name" value="HTH-TYPE TRANSCRIPTIONAL REGULATOR MJ1563-RELATED"/>
    <property type="match status" value="1"/>
</dbReference>
<evidence type="ECO:0000256" key="1">
    <source>
        <dbReference type="ARBA" id="ARBA00023015"/>
    </source>
</evidence>
<sequence>MEKYREKIEQHSTTMESMGLTPVAARVFIYLMLSEEHQATFEQMVNYFGVSKSAVSNALKMLESVKMVDAKTIGGQRKRYFSVNVKTMFSEDHISEKIKQFYTIMDDIRATRKVDDAFNEELKEVSDLYKMMLFEIPLILERWKRTIELKQQQK</sequence>
<evidence type="ECO:0000256" key="2">
    <source>
        <dbReference type="ARBA" id="ARBA00023125"/>
    </source>
</evidence>
<dbReference type="EMBL" id="FUZZ01000001">
    <property type="protein sequence ID" value="SKC98208.1"/>
    <property type="molecule type" value="Genomic_DNA"/>
</dbReference>
<dbReference type="SUPFAM" id="SSF46785">
    <property type="entry name" value="Winged helix' DNA-binding domain"/>
    <property type="match status" value="1"/>
</dbReference>
<keyword evidence="3" id="KW-0804">Transcription</keyword>
<dbReference type="RefSeq" id="WP_133256279.1">
    <property type="nucleotide sequence ID" value="NZ_FUZZ01000001.1"/>
</dbReference>
<evidence type="ECO:0000256" key="3">
    <source>
        <dbReference type="ARBA" id="ARBA00023163"/>
    </source>
</evidence>
<dbReference type="InterPro" id="IPR036388">
    <property type="entry name" value="WH-like_DNA-bd_sf"/>
</dbReference>
<accession>A0A1T5NDJ7</accession>
<name>A0A1T5NDJ7_9BACT</name>
<dbReference type="InterPro" id="IPR011991">
    <property type="entry name" value="ArsR-like_HTH"/>
</dbReference>
<dbReference type="Proteomes" id="UP000190166">
    <property type="component" value="Unassembled WGS sequence"/>
</dbReference>
<organism evidence="4 5">
    <name type="scientific">Chitinophaga ginsengisegetis</name>
    <dbReference type="NCBI Taxonomy" id="393003"/>
    <lineage>
        <taxon>Bacteria</taxon>
        <taxon>Pseudomonadati</taxon>
        <taxon>Bacteroidota</taxon>
        <taxon>Chitinophagia</taxon>
        <taxon>Chitinophagales</taxon>
        <taxon>Chitinophagaceae</taxon>
        <taxon>Chitinophaga</taxon>
    </lineage>
</organism>